<dbReference type="GO" id="GO:0016787">
    <property type="term" value="F:hydrolase activity"/>
    <property type="evidence" value="ECO:0007669"/>
    <property type="project" value="UniProtKB-KW"/>
</dbReference>
<evidence type="ECO:0000256" key="4">
    <source>
        <dbReference type="ARBA" id="ARBA00022833"/>
    </source>
</evidence>
<proteinExistence type="predicted"/>
<dbReference type="Pfam" id="PF00753">
    <property type="entry name" value="Lactamase_B"/>
    <property type="match status" value="1"/>
</dbReference>
<evidence type="ECO:0000313" key="6">
    <source>
        <dbReference type="EMBL" id="CRX36929.1"/>
    </source>
</evidence>
<comment type="cofactor">
    <cofactor evidence="1">
        <name>Zn(2+)</name>
        <dbReference type="ChEBI" id="CHEBI:29105"/>
    </cofactor>
</comment>
<dbReference type="InterPro" id="IPR051453">
    <property type="entry name" value="MBL_Glyoxalase_II"/>
</dbReference>
<dbReference type="GO" id="GO:0046872">
    <property type="term" value="F:metal ion binding"/>
    <property type="evidence" value="ECO:0007669"/>
    <property type="project" value="UniProtKB-KW"/>
</dbReference>
<sequence>MIKNFQNERFNFSNSYLYINKNNDAILIDTSASGDTIINYCINRNIKIKYVLLTHNHLDHVMNLDKIIEKFNPIIYINQKDLEGLFDSKINRSFYANLDWKLDSKNNIISFDSRSCKEIELLGINIKIIPFSGHTKGSTFYLFDNIDIFIGDTIFLRTIGLHDKKIGTDINKFISSLNFIYDLCKKNNYLIYPGHYESSFKISDINLKINLELKEILK</sequence>
<evidence type="ECO:0000259" key="5">
    <source>
        <dbReference type="SMART" id="SM00849"/>
    </source>
</evidence>
<dbReference type="InterPro" id="IPR036866">
    <property type="entry name" value="RibonucZ/Hydroxyglut_hydro"/>
</dbReference>
<dbReference type="CDD" id="cd06262">
    <property type="entry name" value="metallo-hydrolase-like_MBL-fold"/>
    <property type="match status" value="1"/>
</dbReference>
<dbReference type="SMART" id="SM00849">
    <property type="entry name" value="Lactamase_B"/>
    <property type="match status" value="1"/>
</dbReference>
<evidence type="ECO:0000256" key="1">
    <source>
        <dbReference type="ARBA" id="ARBA00001947"/>
    </source>
</evidence>
<dbReference type="InterPro" id="IPR001279">
    <property type="entry name" value="Metallo-B-lactamas"/>
</dbReference>
<evidence type="ECO:0000256" key="2">
    <source>
        <dbReference type="ARBA" id="ARBA00022723"/>
    </source>
</evidence>
<dbReference type="SUPFAM" id="SSF56281">
    <property type="entry name" value="Metallo-hydrolase/oxidoreductase"/>
    <property type="match status" value="1"/>
</dbReference>
<evidence type="ECO:0000313" key="7">
    <source>
        <dbReference type="Proteomes" id="UP000242141"/>
    </source>
</evidence>
<accession>A0A0G7ZN47</accession>
<dbReference type="PANTHER" id="PTHR46233">
    <property type="entry name" value="HYDROXYACYLGLUTATHIONE HYDROLASE GLOC"/>
    <property type="match status" value="1"/>
</dbReference>
<dbReference type="PANTHER" id="PTHR46233:SF3">
    <property type="entry name" value="HYDROXYACYLGLUTATHIONE HYDROLASE GLOC"/>
    <property type="match status" value="1"/>
</dbReference>
<evidence type="ECO:0000256" key="3">
    <source>
        <dbReference type="ARBA" id="ARBA00022801"/>
    </source>
</evidence>
<name>A0A0G7ZN47_9MOLU</name>
<keyword evidence="2" id="KW-0479">Metal-binding</keyword>
<keyword evidence="3" id="KW-0378">Hydrolase</keyword>
<dbReference type="AlphaFoldDB" id="A0A0G7ZN47"/>
<protein>
    <submittedName>
        <fullName evidence="6">| / Metallo-beta-lactamase protein / 420828:421487 Reverse</fullName>
    </submittedName>
</protein>
<gene>
    <name evidence="6" type="ORF">HEPPS_01280</name>
</gene>
<feature type="domain" description="Metallo-beta-lactamase" evidence="5">
    <location>
        <begin position="12"/>
        <end position="195"/>
    </location>
</feature>
<organism evidence="6 7">
    <name type="scientific">Candidatus Hepatoplasma crinochetorum</name>
    <dbReference type="NCBI Taxonomy" id="295596"/>
    <lineage>
        <taxon>Bacteria</taxon>
        <taxon>Bacillati</taxon>
        <taxon>Mycoplasmatota</taxon>
        <taxon>Mollicutes</taxon>
        <taxon>Candidatus Hepatoplasmataceae</taxon>
        <taxon>Candidatus Hepatoplasma</taxon>
    </lineage>
</organism>
<dbReference type="Proteomes" id="UP000242141">
    <property type="component" value="Unassembled WGS sequence"/>
</dbReference>
<dbReference type="Gene3D" id="3.60.15.10">
    <property type="entry name" value="Ribonuclease Z/Hydroxyacylglutathione hydrolase-like"/>
    <property type="match status" value="1"/>
</dbReference>
<reference evidence="7" key="1">
    <citation type="submission" date="2015-05" db="EMBL/GenBank/DDBJ databases">
        <authorList>
            <person name="Collingro A."/>
        </authorList>
    </citation>
    <scope>NUCLEOTIDE SEQUENCE [LARGE SCALE GENOMIC DNA]</scope>
    <source>
        <strain evidence="7">Ps</strain>
    </source>
</reference>
<dbReference type="EMBL" id="CWGI01000001">
    <property type="protein sequence ID" value="CRX36929.1"/>
    <property type="molecule type" value="Genomic_DNA"/>
</dbReference>
<keyword evidence="7" id="KW-1185">Reference proteome</keyword>
<keyword evidence="4" id="KW-0862">Zinc</keyword>